<comment type="caution">
    <text evidence="2">The sequence shown here is derived from an EMBL/GenBank/DDBJ whole genome shotgun (WGS) entry which is preliminary data.</text>
</comment>
<evidence type="ECO:0000256" key="1">
    <source>
        <dbReference type="SAM" id="MobiDB-lite"/>
    </source>
</evidence>
<dbReference type="Proteomes" id="UP001372338">
    <property type="component" value="Unassembled WGS sequence"/>
</dbReference>
<accession>A0AAN9FUJ9</accession>
<gene>
    <name evidence="2" type="ORF">RIF29_09590</name>
</gene>
<sequence length="239" mass="27301">MSFMPFIEDRLFLRIEREDFEIFNVNNGQKEDDKEDKSPFPIEGKTKVNIEPPLLENLEQELNAESNEFQKERTRLKESEEESVDQEDKNEGGYSQETTTAKVDYNIEEELALIACNFESCETHRIHLYEVDHCRPNLYNSNHKPDGMEEDSENVSGAPGFTNNGPKDEPAHLAADTEIENEADQSFSNPIRRKYRGRPKKNIDLAPSKKKKAPAPSKQNADSSSGDFINNEEEEAQAT</sequence>
<protein>
    <submittedName>
        <fullName evidence="2">Uncharacterized protein</fullName>
    </submittedName>
</protein>
<organism evidence="2 3">
    <name type="scientific">Crotalaria pallida</name>
    <name type="common">Smooth rattlebox</name>
    <name type="synonym">Crotalaria striata</name>
    <dbReference type="NCBI Taxonomy" id="3830"/>
    <lineage>
        <taxon>Eukaryota</taxon>
        <taxon>Viridiplantae</taxon>
        <taxon>Streptophyta</taxon>
        <taxon>Embryophyta</taxon>
        <taxon>Tracheophyta</taxon>
        <taxon>Spermatophyta</taxon>
        <taxon>Magnoliopsida</taxon>
        <taxon>eudicotyledons</taxon>
        <taxon>Gunneridae</taxon>
        <taxon>Pentapetalae</taxon>
        <taxon>rosids</taxon>
        <taxon>fabids</taxon>
        <taxon>Fabales</taxon>
        <taxon>Fabaceae</taxon>
        <taxon>Papilionoideae</taxon>
        <taxon>50 kb inversion clade</taxon>
        <taxon>genistoids sensu lato</taxon>
        <taxon>core genistoids</taxon>
        <taxon>Crotalarieae</taxon>
        <taxon>Crotalaria</taxon>
    </lineage>
</organism>
<name>A0AAN9FUJ9_CROPI</name>
<feature type="compositionally biased region" description="Basic and acidic residues" evidence="1">
    <location>
        <begin position="29"/>
        <end position="48"/>
    </location>
</feature>
<dbReference type="EMBL" id="JAYWIO010000002">
    <property type="protein sequence ID" value="KAK7281521.1"/>
    <property type="molecule type" value="Genomic_DNA"/>
</dbReference>
<evidence type="ECO:0000313" key="2">
    <source>
        <dbReference type="EMBL" id="KAK7281521.1"/>
    </source>
</evidence>
<reference evidence="2 3" key="1">
    <citation type="submission" date="2024-01" db="EMBL/GenBank/DDBJ databases">
        <title>The genomes of 5 underutilized Papilionoideae crops provide insights into root nodulation and disease resistanc.</title>
        <authorList>
            <person name="Yuan L."/>
        </authorList>
    </citation>
    <scope>NUCLEOTIDE SEQUENCE [LARGE SCALE GENOMIC DNA]</scope>
    <source>
        <strain evidence="2">ZHUSHIDOU_FW_LH</strain>
        <tissue evidence="2">Leaf</tissue>
    </source>
</reference>
<feature type="compositionally biased region" description="Acidic residues" evidence="1">
    <location>
        <begin position="230"/>
        <end position="239"/>
    </location>
</feature>
<feature type="compositionally biased region" description="Basic residues" evidence="1">
    <location>
        <begin position="191"/>
        <end position="200"/>
    </location>
</feature>
<proteinExistence type="predicted"/>
<feature type="compositionally biased region" description="Basic and acidic residues" evidence="1">
    <location>
        <begin position="68"/>
        <end position="78"/>
    </location>
</feature>
<keyword evidence="3" id="KW-1185">Reference proteome</keyword>
<feature type="region of interest" description="Disordered" evidence="1">
    <location>
        <begin position="63"/>
        <end position="97"/>
    </location>
</feature>
<dbReference type="AlphaFoldDB" id="A0AAN9FUJ9"/>
<feature type="region of interest" description="Disordered" evidence="1">
    <location>
        <begin position="26"/>
        <end position="51"/>
    </location>
</feature>
<feature type="region of interest" description="Disordered" evidence="1">
    <location>
        <begin position="142"/>
        <end position="239"/>
    </location>
</feature>
<evidence type="ECO:0000313" key="3">
    <source>
        <dbReference type="Proteomes" id="UP001372338"/>
    </source>
</evidence>
<feature type="compositionally biased region" description="Polar residues" evidence="1">
    <location>
        <begin position="219"/>
        <end position="228"/>
    </location>
</feature>